<gene>
    <name evidence="2" type="ORF">E5288_WYG018229</name>
</gene>
<name>A0A6B0S625_9CETA</name>
<reference evidence="2" key="1">
    <citation type="submission" date="2019-10" db="EMBL/GenBank/DDBJ databases">
        <title>The sequence and de novo assembly of the wild yak genome.</title>
        <authorList>
            <person name="Liu Y."/>
        </authorList>
    </citation>
    <scope>NUCLEOTIDE SEQUENCE [LARGE SCALE GENOMIC DNA]</scope>
    <source>
        <strain evidence="2">WY2019</strain>
    </source>
</reference>
<keyword evidence="3" id="KW-1185">Reference proteome</keyword>
<dbReference type="EMBL" id="VBQZ03000143">
    <property type="protein sequence ID" value="MXQ95694.1"/>
    <property type="molecule type" value="Genomic_DNA"/>
</dbReference>
<proteinExistence type="predicted"/>
<feature type="compositionally biased region" description="Polar residues" evidence="1">
    <location>
        <begin position="99"/>
        <end position="109"/>
    </location>
</feature>
<comment type="caution">
    <text evidence="2">The sequence shown here is derived from an EMBL/GenBank/DDBJ whole genome shotgun (WGS) entry which is preliminary data.</text>
</comment>
<evidence type="ECO:0000256" key="1">
    <source>
        <dbReference type="SAM" id="MobiDB-lite"/>
    </source>
</evidence>
<feature type="compositionally biased region" description="Basic and acidic residues" evidence="1">
    <location>
        <begin position="64"/>
        <end position="81"/>
    </location>
</feature>
<accession>A0A6B0S625</accession>
<protein>
    <submittedName>
        <fullName evidence="2">Uncharacterized protein</fullName>
    </submittedName>
</protein>
<organism evidence="2 3">
    <name type="scientific">Bos mutus</name>
    <name type="common">wild yak</name>
    <dbReference type="NCBI Taxonomy" id="72004"/>
    <lineage>
        <taxon>Eukaryota</taxon>
        <taxon>Metazoa</taxon>
        <taxon>Chordata</taxon>
        <taxon>Craniata</taxon>
        <taxon>Vertebrata</taxon>
        <taxon>Euteleostomi</taxon>
        <taxon>Mammalia</taxon>
        <taxon>Eutheria</taxon>
        <taxon>Laurasiatheria</taxon>
        <taxon>Artiodactyla</taxon>
        <taxon>Ruminantia</taxon>
        <taxon>Pecora</taxon>
        <taxon>Bovidae</taxon>
        <taxon>Bovinae</taxon>
        <taxon>Bos</taxon>
    </lineage>
</organism>
<evidence type="ECO:0000313" key="3">
    <source>
        <dbReference type="Proteomes" id="UP000322234"/>
    </source>
</evidence>
<feature type="region of interest" description="Disordered" evidence="1">
    <location>
        <begin position="42"/>
        <end position="110"/>
    </location>
</feature>
<evidence type="ECO:0000313" key="2">
    <source>
        <dbReference type="EMBL" id="MXQ95694.1"/>
    </source>
</evidence>
<sequence>MAADERADAACAPHGKGWGCNVTAVLASTAPFICSRKGLEGALRPGAREGPPPTCARNAARVSHVKDVAGRPDVSTQDREQTPPSCARKGPSRQGDGDTATQRHLSTAQTRKESFLEEKLHRFPWQVFFLSTFKNF</sequence>
<dbReference type="AlphaFoldDB" id="A0A6B0S625"/>
<dbReference type="Proteomes" id="UP000322234">
    <property type="component" value="Unassembled WGS sequence"/>
</dbReference>